<name>A0A0C2J4L4_THEKT</name>
<evidence type="ECO:0008006" key="3">
    <source>
        <dbReference type="Google" id="ProtNLM"/>
    </source>
</evidence>
<keyword evidence="2" id="KW-1185">Reference proteome</keyword>
<sequence length="137" mass="15787">MRISKRDPTIGVVCSETKGQLPSNFLVLDRSMKVDVWLKKMSIRAMRFGIPDNNLIRDAMDFCSVDLLVFIKLDRQTESSSYPSLVEFLKRRYGPGDSEFTFRDRFNSRLQRKEASVAEFMESLKLLGSKAFQSFTA</sequence>
<comment type="caution">
    <text evidence="1">The sequence shown here is derived from an EMBL/GenBank/DDBJ whole genome shotgun (WGS) entry which is preliminary data.</text>
</comment>
<dbReference type="AlphaFoldDB" id="A0A0C2J4L4"/>
<accession>A0A0C2J4L4</accession>
<proteinExistence type="predicted"/>
<dbReference type="Proteomes" id="UP000031668">
    <property type="component" value="Unassembled WGS sequence"/>
</dbReference>
<evidence type="ECO:0000313" key="1">
    <source>
        <dbReference type="EMBL" id="KII72774.1"/>
    </source>
</evidence>
<reference evidence="1 2" key="1">
    <citation type="journal article" date="2014" name="Genome Biol. Evol.">
        <title>The genome of the myxosporean Thelohanellus kitauei shows adaptations to nutrient acquisition within its fish host.</title>
        <authorList>
            <person name="Yang Y."/>
            <person name="Xiong J."/>
            <person name="Zhou Z."/>
            <person name="Huo F."/>
            <person name="Miao W."/>
            <person name="Ran C."/>
            <person name="Liu Y."/>
            <person name="Zhang J."/>
            <person name="Feng J."/>
            <person name="Wang M."/>
            <person name="Wang M."/>
            <person name="Wang L."/>
            <person name="Yao B."/>
        </authorList>
    </citation>
    <scope>NUCLEOTIDE SEQUENCE [LARGE SCALE GENOMIC DNA]</scope>
    <source>
        <strain evidence="1">Wuqing</strain>
    </source>
</reference>
<organism evidence="1 2">
    <name type="scientific">Thelohanellus kitauei</name>
    <name type="common">Myxosporean</name>
    <dbReference type="NCBI Taxonomy" id="669202"/>
    <lineage>
        <taxon>Eukaryota</taxon>
        <taxon>Metazoa</taxon>
        <taxon>Cnidaria</taxon>
        <taxon>Myxozoa</taxon>
        <taxon>Myxosporea</taxon>
        <taxon>Bivalvulida</taxon>
        <taxon>Platysporina</taxon>
        <taxon>Myxobolidae</taxon>
        <taxon>Thelohanellus</taxon>
    </lineage>
</organism>
<protein>
    <recommendedName>
        <fullName evidence="3">Retrotransposon gag domain-containing protein</fullName>
    </recommendedName>
</protein>
<gene>
    <name evidence="1" type="ORF">RF11_11701</name>
</gene>
<evidence type="ECO:0000313" key="2">
    <source>
        <dbReference type="Proteomes" id="UP000031668"/>
    </source>
</evidence>
<dbReference type="EMBL" id="JWZT01001101">
    <property type="protein sequence ID" value="KII72774.1"/>
    <property type="molecule type" value="Genomic_DNA"/>
</dbReference>